<sequence>MEVRHLDGVDDVREVERVNVLAWREAYDEILPDAVLNDRSFDTSDAVVEDRLAEFRDDHNRFLVAVDASDTVRGYIYLRWGEDAKEFVDEDEVGLKEIYIDPNYWGNGIGTTLLEHGFDLVPEHIEAVKLEMLSGNVVGERFYEARGFTPIATGEVEISDSTFPTIVYELQL</sequence>
<dbReference type="RefSeq" id="WP_007743320.1">
    <property type="nucleotide sequence ID" value="NZ_AOMF01000182.1"/>
</dbReference>
<keyword evidence="5" id="KW-1185">Reference proteome</keyword>
<dbReference type="STRING" id="1227457.C451_19733"/>
<evidence type="ECO:0000256" key="1">
    <source>
        <dbReference type="ARBA" id="ARBA00022679"/>
    </source>
</evidence>
<comment type="caution">
    <text evidence="4">The sequence shown here is derived from an EMBL/GenBank/DDBJ whole genome shotgun (WGS) entry which is preliminary data.</text>
</comment>
<dbReference type="PROSITE" id="PS51186">
    <property type="entry name" value="GNAT"/>
    <property type="match status" value="1"/>
</dbReference>
<dbReference type="InterPro" id="IPR016181">
    <property type="entry name" value="Acyl_CoA_acyltransferase"/>
</dbReference>
<name>M0MWQ8_9EURY</name>
<dbReference type="PANTHER" id="PTHR43877:SF2">
    <property type="entry name" value="AMINOALKYLPHOSPHONATE N-ACETYLTRANSFERASE-RELATED"/>
    <property type="match status" value="1"/>
</dbReference>
<dbReference type="CDD" id="cd04301">
    <property type="entry name" value="NAT_SF"/>
    <property type="match status" value="1"/>
</dbReference>
<evidence type="ECO:0000256" key="2">
    <source>
        <dbReference type="ARBA" id="ARBA00023315"/>
    </source>
</evidence>
<dbReference type="PATRIC" id="fig|1227457.3.peg.3863"/>
<evidence type="ECO:0000259" key="3">
    <source>
        <dbReference type="PROSITE" id="PS51186"/>
    </source>
</evidence>
<gene>
    <name evidence="4" type="ORF">C451_19733</name>
</gene>
<evidence type="ECO:0000313" key="4">
    <source>
        <dbReference type="EMBL" id="EMA48875.1"/>
    </source>
</evidence>
<dbReference type="Proteomes" id="UP000011680">
    <property type="component" value="Unassembled WGS sequence"/>
</dbReference>
<proteinExistence type="predicted"/>
<dbReference type="AlphaFoldDB" id="M0MWQ8"/>
<reference evidence="4 5" key="1">
    <citation type="journal article" date="2014" name="PLoS Genet.">
        <title>Phylogenetically driven sequencing of extremely halophilic archaea reveals strategies for static and dynamic osmo-response.</title>
        <authorList>
            <person name="Becker E.A."/>
            <person name="Seitzer P.M."/>
            <person name="Tritt A."/>
            <person name="Larsen D."/>
            <person name="Krusor M."/>
            <person name="Yao A.I."/>
            <person name="Wu D."/>
            <person name="Madern D."/>
            <person name="Eisen J.A."/>
            <person name="Darling A.E."/>
            <person name="Facciotti M.T."/>
        </authorList>
    </citation>
    <scope>NUCLEOTIDE SEQUENCE [LARGE SCALE GENOMIC DNA]</scope>
    <source>
        <strain evidence="4 5">JCM 13552</strain>
    </source>
</reference>
<feature type="domain" description="N-acetyltransferase" evidence="3">
    <location>
        <begin position="10"/>
        <end position="172"/>
    </location>
</feature>
<dbReference type="Pfam" id="PF00583">
    <property type="entry name" value="Acetyltransf_1"/>
    <property type="match status" value="1"/>
</dbReference>
<dbReference type="EMBL" id="AOMF01000182">
    <property type="protein sequence ID" value="EMA48875.1"/>
    <property type="molecule type" value="Genomic_DNA"/>
</dbReference>
<dbReference type="PANTHER" id="PTHR43877">
    <property type="entry name" value="AMINOALKYLPHOSPHONATE N-ACETYLTRANSFERASE-RELATED-RELATED"/>
    <property type="match status" value="1"/>
</dbReference>
<accession>M0MWQ8</accession>
<organism evidence="4 5">
    <name type="scientific">Halococcus thailandensis JCM 13552</name>
    <dbReference type="NCBI Taxonomy" id="1227457"/>
    <lineage>
        <taxon>Archaea</taxon>
        <taxon>Methanobacteriati</taxon>
        <taxon>Methanobacteriota</taxon>
        <taxon>Stenosarchaea group</taxon>
        <taxon>Halobacteria</taxon>
        <taxon>Halobacteriales</taxon>
        <taxon>Halococcaceae</taxon>
        <taxon>Halococcus</taxon>
    </lineage>
</organism>
<dbReference type="InterPro" id="IPR050832">
    <property type="entry name" value="Bact_Acetyltransf"/>
</dbReference>
<dbReference type="GO" id="GO:0016747">
    <property type="term" value="F:acyltransferase activity, transferring groups other than amino-acyl groups"/>
    <property type="evidence" value="ECO:0007669"/>
    <property type="project" value="InterPro"/>
</dbReference>
<dbReference type="OrthoDB" id="11597at2157"/>
<dbReference type="InterPro" id="IPR000182">
    <property type="entry name" value="GNAT_dom"/>
</dbReference>
<dbReference type="Gene3D" id="3.40.630.30">
    <property type="match status" value="1"/>
</dbReference>
<evidence type="ECO:0000313" key="5">
    <source>
        <dbReference type="Proteomes" id="UP000011680"/>
    </source>
</evidence>
<dbReference type="SUPFAM" id="SSF55729">
    <property type="entry name" value="Acyl-CoA N-acyltransferases (Nat)"/>
    <property type="match status" value="1"/>
</dbReference>
<keyword evidence="2" id="KW-0012">Acyltransferase</keyword>
<dbReference type="eggNOG" id="arCOG00844">
    <property type="taxonomic scope" value="Archaea"/>
</dbReference>
<keyword evidence="1 4" id="KW-0808">Transferase</keyword>
<protein>
    <submittedName>
        <fullName evidence="4">N-acetyltransferase GCN5</fullName>
    </submittedName>
</protein>